<dbReference type="GO" id="GO:0009556">
    <property type="term" value="P:microsporogenesis"/>
    <property type="evidence" value="ECO:0007669"/>
    <property type="project" value="UniProtKB-ARBA"/>
</dbReference>
<dbReference type="EMBL" id="CP144696">
    <property type="protein sequence ID" value="WVZ09662.1"/>
    <property type="molecule type" value="Genomic_DNA"/>
</dbReference>
<reference evidence="13 14" key="1">
    <citation type="journal article" date="2023" name="Life. Sci Alliance">
        <title>Evolutionary insights into 3D genome organization and epigenetic landscape of Vigna mungo.</title>
        <authorList>
            <person name="Junaid A."/>
            <person name="Singh B."/>
            <person name="Bhatia S."/>
        </authorList>
    </citation>
    <scope>NUCLEOTIDE SEQUENCE [LARGE SCALE GENOMIC DNA]</scope>
    <source>
        <strain evidence="13">Urdbean</strain>
    </source>
</reference>
<dbReference type="CDD" id="cd19953">
    <property type="entry name" value="PDS5"/>
    <property type="match status" value="1"/>
</dbReference>
<keyword evidence="9" id="KW-0131">Cell cycle</keyword>
<feature type="region of interest" description="Disordered" evidence="12">
    <location>
        <begin position="310"/>
        <end position="335"/>
    </location>
</feature>
<feature type="compositionally biased region" description="Basic and acidic residues" evidence="12">
    <location>
        <begin position="1538"/>
        <end position="1547"/>
    </location>
</feature>
<dbReference type="CDD" id="cd20404">
    <property type="entry name" value="Tudor_Agenet_AtEML-like"/>
    <property type="match status" value="1"/>
</dbReference>
<dbReference type="GO" id="GO:0051301">
    <property type="term" value="P:cell division"/>
    <property type="evidence" value="ECO:0007669"/>
    <property type="project" value="UniProtKB-KW"/>
</dbReference>
<evidence type="ECO:0000256" key="1">
    <source>
        <dbReference type="ARBA" id="ARBA00004123"/>
    </source>
</evidence>
<evidence type="ECO:0000256" key="3">
    <source>
        <dbReference type="ARBA" id="ARBA00022618"/>
    </source>
</evidence>
<dbReference type="GO" id="GO:0000785">
    <property type="term" value="C:chromatin"/>
    <property type="evidence" value="ECO:0007669"/>
    <property type="project" value="TreeGrafter"/>
</dbReference>
<dbReference type="SUPFAM" id="SSF48371">
    <property type="entry name" value="ARM repeat"/>
    <property type="match status" value="1"/>
</dbReference>
<keyword evidence="3" id="KW-0132">Cell division</keyword>
<evidence type="ECO:0000313" key="14">
    <source>
        <dbReference type="Proteomes" id="UP001374535"/>
    </source>
</evidence>
<keyword evidence="6" id="KW-0498">Mitosis</keyword>
<feature type="region of interest" description="Disordered" evidence="12">
    <location>
        <begin position="1625"/>
        <end position="1733"/>
    </location>
</feature>
<keyword evidence="8" id="KW-0539">Nucleus</keyword>
<dbReference type="InterPro" id="IPR016024">
    <property type="entry name" value="ARM-type_fold"/>
</dbReference>
<keyword evidence="4" id="KW-0677">Repeat</keyword>
<dbReference type="GO" id="GO:0035825">
    <property type="term" value="P:homologous recombination"/>
    <property type="evidence" value="ECO:0007669"/>
    <property type="project" value="UniProtKB-ARBA"/>
</dbReference>
<keyword evidence="14" id="KW-1185">Reference proteome</keyword>
<evidence type="ECO:0000256" key="11">
    <source>
        <dbReference type="SAM" id="Coils"/>
    </source>
</evidence>
<organism evidence="13 14">
    <name type="scientific">Vigna mungo</name>
    <name type="common">Black gram</name>
    <name type="synonym">Phaseolus mungo</name>
    <dbReference type="NCBI Taxonomy" id="3915"/>
    <lineage>
        <taxon>Eukaryota</taxon>
        <taxon>Viridiplantae</taxon>
        <taxon>Streptophyta</taxon>
        <taxon>Embryophyta</taxon>
        <taxon>Tracheophyta</taxon>
        <taxon>Spermatophyta</taxon>
        <taxon>Magnoliopsida</taxon>
        <taxon>eudicotyledons</taxon>
        <taxon>Gunneridae</taxon>
        <taxon>Pentapetalae</taxon>
        <taxon>rosids</taxon>
        <taxon>fabids</taxon>
        <taxon>Fabales</taxon>
        <taxon>Fabaceae</taxon>
        <taxon>Papilionoideae</taxon>
        <taxon>50 kb inversion clade</taxon>
        <taxon>NPAAA clade</taxon>
        <taxon>indigoferoid/millettioid clade</taxon>
        <taxon>Phaseoleae</taxon>
        <taxon>Vigna</taxon>
    </lineage>
</organism>
<dbReference type="GO" id="GO:0006281">
    <property type="term" value="P:DNA repair"/>
    <property type="evidence" value="ECO:0007669"/>
    <property type="project" value="UniProtKB-KW"/>
</dbReference>
<feature type="compositionally biased region" description="Basic and acidic residues" evidence="12">
    <location>
        <begin position="1713"/>
        <end position="1733"/>
    </location>
</feature>
<feature type="compositionally biased region" description="Basic and acidic residues" evidence="12">
    <location>
        <begin position="1641"/>
        <end position="1682"/>
    </location>
</feature>
<dbReference type="GO" id="GO:0005634">
    <property type="term" value="C:nucleus"/>
    <property type="evidence" value="ECO:0007669"/>
    <property type="project" value="UniProtKB-SubCell"/>
</dbReference>
<feature type="compositionally biased region" description="Polar residues" evidence="12">
    <location>
        <begin position="1259"/>
        <end position="1276"/>
    </location>
</feature>
<protein>
    <submittedName>
        <fullName evidence="13">Uncharacterized protein</fullName>
    </submittedName>
</protein>
<dbReference type="Gene3D" id="1.25.10.10">
    <property type="entry name" value="Leucine-rich Repeat Variant"/>
    <property type="match status" value="1"/>
</dbReference>
<comment type="function">
    <text evidence="10">Cohesin cofactor dispensable during the meiotic division but playing an important role in DNA repair by homologous recombination (HR) probably by helping SMC5/SMC6 complex. Regulator of sister chromatid cohesion in mitosis which may stabilize cohesin complex association with chromatin. May couple sister chromatid cohesion during mitosis to DNA replication. Cohesion ensures that chromosome partitioning is accurate in both meiotic and mitotic cells and plays an important role in DNA repair.</text>
</comment>
<feature type="compositionally biased region" description="Low complexity" evidence="12">
    <location>
        <begin position="1321"/>
        <end position="1330"/>
    </location>
</feature>
<dbReference type="FunFam" id="1.25.10.10:FF:000420">
    <property type="entry name" value="Sister chromatid cohesion protein PDS5 isogeny B"/>
    <property type="match status" value="1"/>
</dbReference>
<evidence type="ECO:0000256" key="8">
    <source>
        <dbReference type="ARBA" id="ARBA00023242"/>
    </source>
</evidence>
<evidence type="ECO:0000256" key="4">
    <source>
        <dbReference type="ARBA" id="ARBA00022737"/>
    </source>
</evidence>
<accession>A0AAQ3RX84</accession>
<feature type="compositionally biased region" description="Basic and acidic residues" evidence="12">
    <location>
        <begin position="311"/>
        <end position="335"/>
    </location>
</feature>
<dbReference type="Proteomes" id="UP001374535">
    <property type="component" value="Chromosome 5"/>
</dbReference>
<dbReference type="GO" id="GO:0007064">
    <property type="term" value="P:mitotic sister chromatid cohesion"/>
    <property type="evidence" value="ECO:0007669"/>
    <property type="project" value="InterPro"/>
</dbReference>
<gene>
    <name evidence="13" type="ORF">V8G54_014192</name>
</gene>
<feature type="compositionally biased region" description="Polar residues" evidence="12">
    <location>
        <begin position="1517"/>
        <end position="1536"/>
    </location>
</feature>
<proteinExistence type="inferred from homology"/>
<evidence type="ECO:0000256" key="5">
    <source>
        <dbReference type="ARBA" id="ARBA00022763"/>
    </source>
</evidence>
<keyword evidence="11" id="KW-0175">Coiled coil</keyword>
<dbReference type="Pfam" id="PF20168">
    <property type="entry name" value="PDS5"/>
    <property type="match status" value="2"/>
</dbReference>
<comment type="subcellular location">
    <subcellularLocation>
        <location evidence="1">Nucleus</location>
    </subcellularLocation>
</comment>
<evidence type="ECO:0000256" key="9">
    <source>
        <dbReference type="ARBA" id="ARBA00023306"/>
    </source>
</evidence>
<feature type="region of interest" description="Disordered" evidence="12">
    <location>
        <begin position="1226"/>
        <end position="1340"/>
    </location>
</feature>
<evidence type="ECO:0000256" key="10">
    <source>
        <dbReference type="ARBA" id="ARBA00058864"/>
    </source>
</evidence>
<dbReference type="InterPro" id="IPR039776">
    <property type="entry name" value="Pds5"/>
</dbReference>
<evidence type="ECO:0000256" key="2">
    <source>
        <dbReference type="ARBA" id="ARBA00006254"/>
    </source>
</evidence>
<dbReference type="PANTHER" id="PTHR12663:SF0">
    <property type="entry name" value="PRECOCIOUS DISSOCIATION OF SISTERS 5, ISOFORM A"/>
    <property type="match status" value="1"/>
</dbReference>
<keyword evidence="7" id="KW-0234">DNA repair</keyword>
<name>A0AAQ3RX84_VIGMU</name>
<dbReference type="Gene3D" id="2.30.30.140">
    <property type="match status" value="1"/>
</dbReference>
<feature type="region of interest" description="Disordered" evidence="12">
    <location>
        <begin position="1515"/>
        <end position="1553"/>
    </location>
</feature>
<evidence type="ECO:0000313" key="13">
    <source>
        <dbReference type="EMBL" id="WVZ09662.1"/>
    </source>
</evidence>
<evidence type="ECO:0000256" key="12">
    <source>
        <dbReference type="SAM" id="MobiDB-lite"/>
    </source>
</evidence>
<feature type="compositionally biased region" description="Acidic residues" evidence="12">
    <location>
        <begin position="1693"/>
        <end position="1708"/>
    </location>
</feature>
<dbReference type="PANTHER" id="PTHR12663">
    <property type="entry name" value="ANDROGEN INDUCED INHIBITOR OF PROLIFERATION AS3 / PDS5-RELATED"/>
    <property type="match status" value="1"/>
</dbReference>
<feature type="coiled-coil region" evidence="11">
    <location>
        <begin position="568"/>
        <end position="595"/>
    </location>
</feature>
<dbReference type="FunFam" id="2.30.30.140:FF:000033">
    <property type="entry name" value="Binding protein"/>
    <property type="match status" value="1"/>
</dbReference>
<keyword evidence="5" id="KW-0227">DNA damage</keyword>
<comment type="similarity">
    <text evidence="2">Belongs to the PDS5 family.</text>
</comment>
<evidence type="ECO:0000256" key="7">
    <source>
        <dbReference type="ARBA" id="ARBA00023204"/>
    </source>
</evidence>
<evidence type="ECO:0000256" key="6">
    <source>
        <dbReference type="ARBA" id="ARBA00022776"/>
    </source>
</evidence>
<sequence>MAQKPHLQLKELGSKLETLPSSKDAIVKLLKQATPCLAELDQSPSTSTLESMKPFFNAIVKPELLKHQDRDVKLLVATCVCEITRITAPEAPYSDDILKDIFHLFVGTFRGLSDTNGASFGRRVVILETLAKYRSCVVMLDLECNDLVNEMFSIFFAVARDDHPESVLSSMQTIMVVLLEESEDVREDLLSILLSKLGREKKAVNMAARRLAINVIQQCVGKLEPSIKQFLLSLMSGDSKPLSNQVEYHGVIYDLYCCAPQILSGVLPYVTGELLIAELSSQGREVQMAKVRIQNVQREAREIPNVSICKKKAESSKKEQREERERPQGQRDADGHRLERSFRLLKSAQKADGRQLGWSDQLETRLKAMNLVGDIISVPGSSISEAFQPIFSEFLKRLTDRVVDVRMSVLEHVKKCLLLNPFRSEAPQITSALCERLLDFDENVRKQVVAVICDVACHALNAVPLETVKLVSERLRDKSLLVKKYTMERLAEVYRVVCEKSSDAVNSNEYNWIPGKILRCFYDKDFRSDIIESVLCGSLFPVEFSVSVIAKHWIGIFSGFDRVEVKALEKILEQKQRLQQEMQKYLSLRQMSQDKDIPEVQKKILFCFRVMSRSFADPVKAEESFLILDQLKDANIWKILTNLVDPNTSLHQARAYRDDLLKILGEKHRLYEFLNTFSVKCSYLLFNKEHVKTILLETTAQKSAQNAQHTQSCMNILVIIARFSPLLLRGSEEELVNLLKDNDDTIKEGALNVVAKAGGTICEQLAVTSSSVDLILERLCLEGSRRQAKYAVHALAAITKDDGLKSLSKLVDTLEDKTDLPAILQSLGCIAQTAMPVYVTREKEIEEFIINKILKSDSQEDNPKTSWDGESDLCKLKIYGIKTFVKSYLPVKDAHVRPDIDRILDILRNILLYGEVSKDLKSSSADKAHLKLASAKAVLRLSRLWDHKIPVDLFHLTLRVSEVNFPQARKIVLSKIHQYIKDRLLDAKYACAFLLNIFGSKPNNFAEDKQNLADIIQMHHQLKARQLSSQSDANSLATYPEYILPYLVHTLAHNSCPDVDECKEFGAYDDIYRQFHLILSMLLQRDEDVKSEVTTDKEKEIISTITCIFLSIKHSEDVVDTSKSKNSRALCDLGLAITKRLVQKDVDLVGLSHLVSLPPMLYKASEIEGDDTGVTEVKSWLADENALAHFESLELDMVNSQSAENEASKDDEKDGNEIPLRKMLKHIKSQGSSGKKLKKNKSASAETKKEENDFDTVNMARQINGDNLGTSSNVEASNGHGHSLSKKALKDLGSTAGKKRKARETTPVPVPKRRRSSTHGKLTLSTSISKTSRRVLGEESPQPKLLLDEEVSPDADGKAIQKKMVKGSEKDLLLSSLKQKVKGSVGYHNDELNKPDEHDMMSLDRVQLSDKTVSNINKSSTGSTKKGKRKSIAGMAKCTAKGGEIDIEDLIGCRIKVWWPMDKKFYGGTIKSYDPLKRKHVILYEDGDVEILRLEKERWELIDKGRKTTKKIKLSSLEATNGNQSSSKPVNRASKSNLHHEDAKETSEMSSPKDTAALKANEMDSGFHPCQGCSDEFANIESSQWVRDRRHYLGFRNKEKIRKESRVLGDSEEELTGWFEEITRKEKSIKGTKPGSRGKRLQKEKNFRYTEESNEEKQDYSERVSEDRESVPQGSSEERALDKSNGALRENINGEEELDSEGREDDSDAGISPRERARSHIEPSKSPYDDHDTKAEISDDVPLVNNSAIAALVVNGNVGWVRNNEQFSCCNLSVKIAAELMLLYKSRC</sequence>
<dbReference type="InterPro" id="IPR011989">
    <property type="entry name" value="ARM-like"/>
</dbReference>